<accession>A0ABW3SWB1</accession>
<organism evidence="2 3">
    <name type="scientific">Pontibacter rugosus</name>
    <dbReference type="NCBI Taxonomy" id="1745966"/>
    <lineage>
        <taxon>Bacteria</taxon>
        <taxon>Pseudomonadati</taxon>
        <taxon>Bacteroidota</taxon>
        <taxon>Cytophagia</taxon>
        <taxon>Cytophagales</taxon>
        <taxon>Hymenobacteraceae</taxon>
        <taxon>Pontibacter</taxon>
    </lineage>
</organism>
<feature type="signal peptide" evidence="1">
    <location>
        <begin position="1"/>
        <end position="18"/>
    </location>
</feature>
<evidence type="ECO:0000313" key="2">
    <source>
        <dbReference type="EMBL" id="MFD1188247.1"/>
    </source>
</evidence>
<evidence type="ECO:0000256" key="1">
    <source>
        <dbReference type="SAM" id="SignalP"/>
    </source>
</evidence>
<dbReference type="EMBL" id="JBHTLD010000237">
    <property type="protein sequence ID" value="MFD1188247.1"/>
    <property type="molecule type" value="Genomic_DNA"/>
</dbReference>
<gene>
    <name evidence="2" type="ORF">ACFQ2O_18685</name>
</gene>
<keyword evidence="1" id="KW-0732">Signal</keyword>
<comment type="caution">
    <text evidence="2">The sequence shown here is derived from an EMBL/GenBank/DDBJ whole genome shotgun (WGS) entry which is preliminary data.</text>
</comment>
<evidence type="ECO:0000313" key="3">
    <source>
        <dbReference type="Proteomes" id="UP001597094"/>
    </source>
</evidence>
<feature type="chain" id="PRO_5046204279" evidence="1">
    <location>
        <begin position="19"/>
        <end position="124"/>
    </location>
</feature>
<reference evidence="3" key="1">
    <citation type="journal article" date="2019" name="Int. J. Syst. Evol. Microbiol.">
        <title>The Global Catalogue of Microorganisms (GCM) 10K type strain sequencing project: providing services to taxonomists for standard genome sequencing and annotation.</title>
        <authorList>
            <consortium name="The Broad Institute Genomics Platform"/>
            <consortium name="The Broad Institute Genome Sequencing Center for Infectious Disease"/>
            <person name="Wu L."/>
            <person name="Ma J."/>
        </authorList>
    </citation>
    <scope>NUCLEOTIDE SEQUENCE [LARGE SCALE GENOMIC DNA]</scope>
    <source>
        <strain evidence="3">JCM 31319</strain>
    </source>
</reference>
<dbReference type="Proteomes" id="UP001597094">
    <property type="component" value="Unassembled WGS sequence"/>
</dbReference>
<proteinExistence type="predicted"/>
<dbReference type="RefSeq" id="WP_377531491.1">
    <property type="nucleotide sequence ID" value="NZ_JBHTLD010000237.1"/>
</dbReference>
<sequence length="124" mass="13658">MKKLAVNLTFFLSLVLLLSNCNQQKRMPDTQPDVHGYVTNIKRTAGNKNIGKALVAVKALEGIETKHAAANIKIDENTLIEDQNGKALKLSNLREGHEVQAWFDGEVVQAAPVQGYAKAVRITY</sequence>
<name>A0ABW3SWB1_9BACT</name>
<protein>
    <submittedName>
        <fullName evidence="2">DUF3221 domain-containing protein</fullName>
    </submittedName>
</protein>
<keyword evidence="3" id="KW-1185">Reference proteome</keyword>